<dbReference type="Proteomes" id="UP001155660">
    <property type="component" value="Unplaced"/>
</dbReference>
<dbReference type="RefSeq" id="XP_042610672.1">
    <property type="nucleotide sequence ID" value="XM_042754738.1"/>
</dbReference>
<sequence>MMESSVNVTCAEIQITDGFEFRVTADRFTHLHQSDCESLWYSQDDILIADPSDPQKLIDPVISVSSDRLVTSHCVNELRHEILCDSSGFRLDTIFRARNETAVTPNSVTPDLQHSDQWWWIYVLLIVIVLLVLICFLRKRIFRCFQRKERFISQREAPDNRDLVTLRSDHPGIGSANQCSVQCPDADKASEVLNDYSPFWFFSKKNKNRFSVPKPSHEDQIY</sequence>
<feature type="transmembrane region" description="Helical" evidence="1">
    <location>
        <begin position="118"/>
        <end position="137"/>
    </location>
</feature>
<accession>A0A9R0ATF5</accession>
<gene>
    <name evidence="2" type="primary">LOC122144090</name>
</gene>
<dbReference type="GeneID" id="122144090"/>
<keyword evidence="1" id="KW-1133">Transmembrane helix</keyword>
<keyword evidence="1" id="KW-0472">Membrane</keyword>
<proteinExistence type="predicted"/>
<organism evidence="2">
    <name type="scientific">Cyprinus carpio</name>
    <name type="common">Common carp</name>
    <dbReference type="NCBI Taxonomy" id="7962"/>
    <lineage>
        <taxon>Eukaryota</taxon>
        <taxon>Metazoa</taxon>
        <taxon>Chordata</taxon>
        <taxon>Craniata</taxon>
        <taxon>Vertebrata</taxon>
        <taxon>Euteleostomi</taxon>
        <taxon>Actinopterygii</taxon>
        <taxon>Neopterygii</taxon>
        <taxon>Teleostei</taxon>
        <taxon>Ostariophysi</taxon>
        <taxon>Cypriniformes</taxon>
        <taxon>Cyprinidae</taxon>
        <taxon>Cyprininae</taxon>
        <taxon>Cyprinus</taxon>
    </lineage>
</organism>
<keyword evidence="1" id="KW-0812">Transmembrane</keyword>
<evidence type="ECO:0000256" key="1">
    <source>
        <dbReference type="SAM" id="Phobius"/>
    </source>
</evidence>
<protein>
    <submittedName>
        <fullName evidence="2">Uncharacterized protein LOC122144090 isoform X2</fullName>
    </submittedName>
</protein>
<name>A0A9R0ATF5_CYPCA</name>
<evidence type="ECO:0000313" key="2">
    <source>
        <dbReference type="RefSeq" id="XP_042610672.1"/>
    </source>
</evidence>
<reference evidence="2" key="1">
    <citation type="submission" date="2025-08" db="UniProtKB">
        <authorList>
            <consortium name="RefSeq"/>
        </authorList>
    </citation>
    <scope>IDENTIFICATION</scope>
    <source>
        <tissue evidence="2">Muscle</tissue>
    </source>
</reference>
<dbReference type="AlphaFoldDB" id="A0A9R0ATF5"/>